<dbReference type="EMBL" id="JAUNZN010000004">
    <property type="protein sequence ID" value="KAK4822973.1"/>
    <property type="molecule type" value="Genomic_DNA"/>
</dbReference>
<dbReference type="Proteomes" id="UP001333110">
    <property type="component" value="Unassembled WGS sequence"/>
</dbReference>
<protein>
    <submittedName>
        <fullName evidence="1">Uncharacterized protein</fullName>
    </submittedName>
</protein>
<evidence type="ECO:0000313" key="2">
    <source>
        <dbReference type="Proteomes" id="UP001333110"/>
    </source>
</evidence>
<reference evidence="1 2" key="1">
    <citation type="journal article" date="2023" name="J. Hered.">
        <title>Chromosome-level genome of the wood stork (Mycteria americana) provides insight into avian chromosome evolution.</title>
        <authorList>
            <person name="Flamio R. Jr."/>
            <person name="Ramstad K.M."/>
        </authorList>
    </citation>
    <scope>NUCLEOTIDE SEQUENCE [LARGE SCALE GENOMIC DNA]</scope>
    <source>
        <strain evidence="1">JAX WOST 10</strain>
    </source>
</reference>
<evidence type="ECO:0000313" key="1">
    <source>
        <dbReference type="EMBL" id="KAK4822973.1"/>
    </source>
</evidence>
<sequence>METDPGTELPGMPACLHRRWAALSQDASCCQSTCLMLGFSMNGDSLAWPPIPLSTGFWQAGNGPTNLMKFNEEKCQVLHLGRNDPYTRMGCGPTGWKATLQKRTWGSWWATTLVKATFGVLHPVLGPQCKKGMDVTGVSAVKGHKDELDIHFRLDIRKFFFTERVIKHWNRLPREVVESPSLEVFKGRLDEVLGDMV</sequence>
<organism evidence="1 2">
    <name type="scientific">Mycteria americana</name>
    <name type="common">Wood stork</name>
    <dbReference type="NCBI Taxonomy" id="33587"/>
    <lineage>
        <taxon>Eukaryota</taxon>
        <taxon>Metazoa</taxon>
        <taxon>Chordata</taxon>
        <taxon>Craniata</taxon>
        <taxon>Vertebrata</taxon>
        <taxon>Euteleostomi</taxon>
        <taxon>Archelosauria</taxon>
        <taxon>Archosauria</taxon>
        <taxon>Dinosauria</taxon>
        <taxon>Saurischia</taxon>
        <taxon>Theropoda</taxon>
        <taxon>Coelurosauria</taxon>
        <taxon>Aves</taxon>
        <taxon>Neognathae</taxon>
        <taxon>Neoaves</taxon>
        <taxon>Aequornithes</taxon>
        <taxon>Ciconiiformes</taxon>
        <taxon>Ciconiidae</taxon>
        <taxon>Mycteria</taxon>
    </lineage>
</organism>
<dbReference type="AlphaFoldDB" id="A0AAN7N6U1"/>
<gene>
    <name evidence="1" type="ORF">QYF61_024488</name>
</gene>
<comment type="caution">
    <text evidence="1">The sequence shown here is derived from an EMBL/GenBank/DDBJ whole genome shotgun (WGS) entry which is preliminary data.</text>
</comment>
<accession>A0AAN7N6U1</accession>
<name>A0AAN7N6U1_MYCAM</name>
<proteinExistence type="predicted"/>
<keyword evidence="2" id="KW-1185">Reference proteome</keyword>